<dbReference type="Pfam" id="PF03573">
    <property type="entry name" value="OprD"/>
    <property type="match status" value="1"/>
</dbReference>
<reference evidence="5 6" key="1">
    <citation type="journal article" date="2019" name="Front. Microbiol.">
        <title>In silico and Genetic Analyses of Cyclic Lipopeptide Synthetic Gene Clusters in Pseudomonas sp. 11K1.</title>
        <authorList>
            <person name="Zhao H."/>
            <person name="Liu Y.P."/>
            <person name="Zhang L.Q."/>
        </authorList>
    </citation>
    <scope>NUCLEOTIDE SEQUENCE [LARGE SCALE GENOMIC DNA]</scope>
    <source>
        <strain evidence="5 6">11K1</strain>
    </source>
</reference>
<evidence type="ECO:0000256" key="2">
    <source>
        <dbReference type="ARBA" id="ARBA00022448"/>
    </source>
</evidence>
<dbReference type="PANTHER" id="PTHR34596">
    <property type="entry name" value="CHITOPORIN"/>
    <property type="match status" value="1"/>
</dbReference>
<evidence type="ECO:0000256" key="4">
    <source>
        <dbReference type="SAM" id="SignalP"/>
    </source>
</evidence>
<keyword evidence="3 4" id="KW-0732">Signal</keyword>
<feature type="signal peptide" evidence="4">
    <location>
        <begin position="1"/>
        <end position="23"/>
    </location>
</feature>
<evidence type="ECO:0000313" key="5">
    <source>
        <dbReference type="EMBL" id="QBZ91549.1"/>
    </source>
</evidence>
<feature type="chain" id="PRO_5020888659" evidence="4">
    <location>
        <begin position="24"/>
        <end position="438"/>
    </location>
</feature>
<evidence type="ECO:0000256" key="3">
    <source>
        <dbReference type="ARBA" id="ARBA00022729"/>
    </source>
</evidence>
<proteinExistence type="inferred from homology"/>
<organism evidence="5 6">
    <name type="scientific">Pseudomonas viciae</name>
    <dbReference type="NCBI Taxonomy" id="2505979"/>
    <lineage>
        <taxon>Bacteria</taxon>
        <taxon>Pseudomonadati</taxon>
        <taxon>Pseudomonadota</taxon>
        <taxon>Gammaproteobacteria</taxon>
        <taxon>Pseudomonadales</taxon>
        <taxon>Pseudomonadaceae</taxon>
        <taxon>Pseudomonas</taxon>
    </lineage>
</organism>
<dbReference type="GO" id="GO:0015288">
    <property type="term" value="F:porin activity"/>
    <property type="evidence" value="ECO:0007669"/>
    <property type="project" value="TreeGrafter"/>
</dbReference>
<dbReference type="AlphaFoldDB" id="A0A4P7PL21"/>
<accession>A0A4P7PL21</accession>
<dbReference type="Proteomes" id="UP000296468">
    <property type="component" value="Chromosome"/>
</dbReference>
<dbReference type="Gene3D" id="2.40.160.10">
    <property type="entry name" value="Porin"/>
    <property type="match status" value="1"/>
</dbReference>
<name>A0A4P7PL21_9PSED</name>
<evidence type="ECO:0000256" key="1">
    <source>
        <dbReference type="ARBA" id="ARBA00009075"/>
    </source>
</evidence>
<dbReference type="GO" id="GO:0016020">
    <property type="term" value="C:membrane"/>
    <property type="evidence" value="ECO:0007669"/>
    <property type="project" value="InterPro"/>
</dbReference>
<dbReference type="OrthoDB" id="6759120at2"/>
<dbReference type="PANTHER" id="PTHR34596:SF2">
    <property type="entry name" value="CHITOPORIN"/>
    <property type="match status" value="1"/>
</dbReference>
<dbReference type="EMBL" id="CP035088">
    <property type="protein sequence ID" value="QBZ91549.1"/>
    <property type="molecule type" value="Genomic_DNA"/>
</dbReference>
<dbReference type="InterPro" id="IPR005318">
    <property type="entry name" value="OM_porin_bac"/>
</dbReference>
<gene>
    <name evidence="5" type="ORF">EPZ47_23565</name>
</gene>
<comment type="similarity">
    <text evidence="1">Belongs to the outer membrane porin (Opr) (TC 1.B.25) family.</text>
</comment>
<sequence length="438" mass="47135">MRVMKWSMIALAVSASTSQFAMASSQEESKGFFEDQSLVAKTRMEYMNRDFKSGYGNARRANGNNTTSNTAKINGYRQETGLSELLTYQSGFTQGTVGVGVDAFAGGAIKLDGGKGRAGNGLFANNGEGDQEDTQSRAGGAVKFRLSDTVLKYGNQFVGSPVFSTDDSRLLPEVATGTLITSKEIKGLELSAGRFTALSSQTGMGRDSINGKGAAGLTSANIAGATYQFTDNFVGTVAASDVEDYFKKQYLNLNYTLPIADTQSLNFDFNGYRTSGDGQELNGEVDNKIWSLAAAYTLGAHKFTIAHQRSSGDAGYSYGIDGNGTIFLANSIQISDFNNKDERSWQAAYNLNMATYGVPGLSFMARYVTGDNIDTGVSGAEGKEHELNYEAKYVLQEGPAKDLSFRFRSAVYRANGDLGQNSNNNDVRLIVEYPLSIL</sequence>
<dbReference type="RefSeq" id="WP_135846920.1">
    <property type="nucleotide sequence ID" value="NZ_CP035088.1"/>
</dbReference>
<keyword evidence="2" id="KW-0813">Transport</keyword>
<protein>
    <submittedName>
        <fullName evidence="5">OprD family porin</fullName>
    </submittedName>
</protein>
<dbReference type="KEGG" id="pvk:EPZ47_23565"/>
<dbReference type="InterPro" id="IPR023614">
    <property type="entry name" value="Porin_dom_sf"/>
</dbReference>
<evidence type="ECO:0000313" key="6">
    <source>
        <dbReference type="Proteomes" id="UP000296468"/>
    </source>
</evidence>